<dbReference type="STRING" id="151549.A0A4C1ZPG3"/>
<feature type="region of interest" description="Disordered" evidence="5">
    <location>
        <begin position="120"/>
        <end position="141"/>
    </location>
</feature>
<organism evidence="7 8">
    <name type="scientific">Eumeta variegata</name>
    <name type="common">Bagworm moth</name>
    <name type="synonym">Eumeta japonica</name>
    <dbReference type="NCBI Taxonomy" id="151549"/>
    <lineage>
        <taxon>Eukaryota</taxon>
        <taxon>Metazoa</taxon>
        <taxon>Ecdysozoa</taxon>
        <taxon>Arthropoda</taxon>
        <taxon>Hexapoda</taxon>
        <taxon>Insecta</taxon>
        <taxon>Pterygota</taxon>
        <taxon>Neoptera</taxon>
        <taxon>Endopterygota</taxon>
        <taxon>Lepidoptera</taxon>
        <taxon>Glossata</taxon>
        <taxon>Ditrysia</taxon>
        <taxon>Tineoidea</taxon>
        <taxon>Psychidae</taxon>
        <taxon>Oiketicinae</taxon>
        <taxon>Eumeta</taxon>
    </lineage>
</organism>
<dbReference type="Gene3D" id="1.20.1070.10">
    <property type="entry name" value="Rhodopsin 7-helix transmembrane proteins"/>
    <property type="match status" value="1"/>
</dbReference>
<dbReference type="GO" id="GO:0004930">
    <property type="term" value="F:G protein-coupled receptor activity"/>
    <property type="evidence" value="ECO:0007669"/>
    <property type="project" value="InterPro"/>
</dbReference>
<evidence type="ECO:0000256" key="1">
    <source>
        <dbReference type="ARBA" id="ARBA00004370"/>
    </source>
</evidence>
<dbReference type="OrthoDB" id="416454at2759"/>
<evidence type="ECO:0000256" key="4">
    <source>
        <dbReference type="ARBA" id="ARBA00023136"/>
    </source>
</evidence>
<evidence type="ECO:0000256" key="2">
    <source>
        <dbReference type="ARBA" id="ARBA00022692"/>
    </source>
</evidence>
<evidence type="ECO:0000313" key="8">
    <source>
        <dbReference type="Proteomes" id="UP000299102"/>
    </source>
</evidence>
<sequence>MLTPSLRILVHDTSANTSRRIAKIVVILIWVLATALAAPMAMSWEVVMEDEIDKETGLRFKKPFCAASDFGQHSLHIYRLLLFLFQYLTPLCVITCAYTHMAFKLWVTRAPGNAQELRDAAHMKNKKREKSHSGQTRMYSSIKSSNEYKRCSCRTSYTTNVMSHSRCTAIRYDFGSGHTHTTYIDEGGGSRQLNNNRTRYSNSSLTSKPHLREHRFVVAYNRRGNSDRFHTRAPEAFLHSLDLEDKCTESHSLSNLADHLPILPKLGSFTGEEQPIETKTIIDWKRVSTTFEKVDTPNFSAIPNDIVSNNDIDTAIAALTKYIRSVVKRCQRKVPENSDRRGLPADLRELIRAKKRSTAQCASAYPTPEYRSRTRALQRKVKTRIKDDKNDNCSTLMEEITPNHKTYWAVAKTLKSYGCVAMPTFKKPDNNLAFDYQEKAEYIADSIELQCSLNPFSPLQSRTRKPCQNEVLRSLGRRGPKTKSKELKPRTAPGLDGVSNKRIKCFSAPLLALLVTIFNACIKNHHFPEAWKEAVIIGIPKPGKPHDLPTNYGPFSLLSGLGKLFEKVFKSRFSDHLLGNGLIINEQFGFRPNYSCPNKPFDYSNTSRRVLNTNAEP</sequence>
<keyword evidence="2 6" id="KW-0812">Transmembrane</keyword>
<feature type="region of interest" description="Disordered" evidence="5">
    <location>
        <begin position="474"/>
        <end position="493"/>
    </location>
</feature>
<dbReference type="GO" id="GO:0016020">
    <property type="term" value="C:membrane"/>
    <property type="evidence" value="ECO:0007669"/>
    <property type="project" value="UniProtKB-SubCell"/>
</dbReference>
<name>A0A4C1ZPG3_EUMVA</name>
<proteinExistence type="predicted"/>
<evidence type="ECO:0000256" key="5">
    <source>
        <dbReference type="SAM" id="MobiDB-lite"/>
    </source>
</evidence>
<keyword evidence="4 6" id="KW-0472">Membrane</keyword>
<dbReference type="AlphaFoldDB" id="A0A4C1ZPG3"/>
<keyword evidence="8" id="KW-1185">Reference proteome</keyword>
<keyword evidence="3 6" id="KW-1133">Transmembrane helix</keyword>
<accession>A0A4C1ZPG3</accession>
<comment type="subcellular location">
    <subcellularLocation>
        <location evidence="1">Membrane</location>
    </subcellularLocation>
</comment>
<reference evidence="7 8" key="1">
    <citation type="journal article" date="2019" name="Commun. Biol.">
        <title>The bagworm genome reveals a unique fibroin gene that provides high tensile strength.</title>
        <authorList>
            <person name="Kono N."/>
            <person name="Nakamura H."/>
            <person name="Ohtoshi R."/>
            <person name="Tomita M."/>
            <person name="Numata K."/>
            <person name="Arakawa K."/>
        </authorList>
    </citation>
    <scope>NUCLEOTIDE SEQUENCE [LARGE SCALE GENOMIC DNA]</scope>
</reference>
<dbReference type="PANTHER" id="PTHR19446">
    <property type="entry name" value="REVERSE TRANSCRIPTASES"/>
    <property type="match status" value="1"/>
</dbReference>
<keyword evidence="7" id="KW-0808">Transferase</keyword>
<dbReference type="Proteomes" id="UP000299102">
    <property type="component" value="Unassembled WGS sequence"/>
</dbReference>
<dbReference type="SUPFAM" id="SSF81321">
    <property type="entry name" value="Family A G protein-coupled receptor-like"/>
    <property type="match status" value="1"/>
</dbReference>
<comment type="caution">
    <text evidence="7">The sequence shown here is derived from an EMBL/GenBank/DDBJ whole genome shotgun (WGS) entry which is preliminary data.</text>
</comment>
<protein>
    <submittedName>
        <fullName evidence="7">RNA-directed DNA polymerase from mobile element jockey</fullName>
    </submittedName>
</protein>
<keyword evidence="7" id="KW-0695">RNA-directed DNA polymerase</keyword>
<dbReference type="InterPro" id="IPR000276">
    <property type="entry name" value="GPCR_Rhodpsn"/>
</dbReference>
<evidence type="ECO:0000313" key="7">
    <source>
        <dbReference type="EMBL" id="GBP88435.1"/>
    </source>
</evidence>
<evidence type="ECO:0000256" key="3">
    <source>
        <dbReference type="ARBA" id="ARBA00022989"/>
    </source>
</evidence>
<gene>
    <name evidence="7" type="ORF">EVAR_61033_1</name>
</gene>
<dbReference type="Pfam" id="PF00001">
    <property type="entry name" value="7tm_1"/>
    <property type="match status" value="1"/>
</dbReference>
<evidence type="ECO:0000256" key="6">
    <source>
        <dbReference type="SAM" id="Phobius"/>
    </source>
</evidence>
<keyword evidence="7" id="KW-0548">Nucleotidyltransferase</keyword>
<feature type="transmembrane region" description="Helical" evidence="6">
    <location>
        <begin position="21"/>
        <end position="42"/>
    </location>
</feature>
<dbReference type="GO" id="GO:0003964">
    <property type="term" value="F:RNA-directed DNA polymerase activity"/>
    <property type="evidence" value="ECO:0007669"/>
    <property type="project" value="UniProtKB-KW"/>
</dbReference>
<dbReference type="EMBL" id="BGZK01001933">
    <property type="protein sequence ID" value="GBP88435.1"/>
    <property type="molecule type" value="Genomic_DNA"/>
</dbReference>